<dbReference type="Pfam" id="PF00215">
    <property type="entry name" value="OMPdecase"/>
    <property type="match status" value="1"/>
</dbReference>
<dbReference type="Proteomes" id="UP000485569">
    <property type="component" value="Unassembled WGS sequence"/>
</dbReference>
<dbReference type="GO" id="GO:0043801">
    <property type="term" value="F:hexulose-6-phosphate synthase activity"/>
    <property type="evidence" value="ECO:0007669"/>
    <property type="project" value="UniProtKB-EC"/>
</dbReference>
<dbReference type="EMBL" id="MWBQ01000045">
    <property type="protein sequence ID" value="OQA59880.1"/>
    <property type="molecule type" value="Genomic_DNA"/>
</dbReference>
<accession>A0A1V5SZB9</accession>
<dbReference type="GO" id="GO:0033982">
    <property type="term" value="F:3-dehydro-L-gulonate-6-phosphate decarboxylase activity"/>
    <property type="evidence" value="ECO:0007669"/>
    <property type="project" value="TreeGrafter"/>
</dbReference>
<dbReference type="Gene3D" id="3.20.20.70">
    <property type="entry name" value="Aldolase class I"/>
    <property type="match status" value="1"/>
</dbReference>
<dbReference type="PANTHER" id="PTHR35039">
    <property type="entry name" value="3-KETO-L-GULONATE-6-PHOSPHATE DECARBOXYLASE SGBH-RELATED"/>
    <property type="match status" value="1"/>
</dbReference>
<dbReference type="EC" id="4.1.2.43" evidence="3"/>
<gene>
    <name evidence="3" type="primary">hxlA</name>
    <name evidence="3" type="ORF">BWY41_00739</name>
</gene>
<evidence type="ECO:0000259" key="2">
    <source>
        <dbReference type="SMART" id="SM00934"/>
    </source>
</evidence>
<name>A0A1V5SZB9_9BACT</name>
<dbReference type="GO" id="GO:0019854">
    <property type="term" value="P:L-ascorbic acid catabolic process"/>
    <property type="evidence" value="ECO:0007669"/>
    <property type="project" value="TreeGrafter"/>
</dbReference>
<reference evidence="3" key="1">
    <citation type="submission" date="2017-02" db="EMBL/GenBank/DDBJ databases">
        <title>Delving into the versatile metabolic prowess of the omnipresent phylum Bacteroidetes.</title>
        <authorList>
            <person name="Nobu M.K."/>
            <person name="Mei R."/>
            <person name="Narihiro T."/>
            <person name="Kuroda K."/>
            <person name="Liu W.-T."/>
        </authorList>
    </citation>
    <scope>NUCLEOTIDE SEQUENCE</scope>
    <source>
        <strain evidence="3">ADurb.Bin276</strain>
    </source>
</reference>
<feature type="domain" description="Orotidine 5'-phosphate decarboxylase" evidence="2">
    <location>
        <begin position="7"/>
        <end position="213"/>
    </location>
</feature>
<dbReference type="PANTHER" id="PTHR35039:SF3">
    <property type="entry name" value="3-KETO-L-GULONATE-6-PHOSPHATE DECARBOXYLASE SGBH-RELATED"/>
    <property type="match status" value="1"/>
</dbReference>
<keyword evidence="1 3" id="KW-0456">Lyase</keyword>
<dbReference type="GO" id="GO:0006207">
    <property type="term" value="P:'de novo' pyrimidine nucleobase biosynthetic process"/>
    <property type="evidence" value="ECO:0007669"/>
    <property type="project" value="InterPro"/>
</dbReference>
<organism evidence="3">
    <name type="scientific">Candidatus Atribacter allofermentans</name>
    <dbReference type="NCBI Taxonomy" id="1852833"/>
    <lineage>
        <taxon>Bacteria</taxon>
        <taxon>Pseudomonadati</taxon>
        <taxon>Atribacterota</taxon>
        <taxon>Atribacteria</taxon>
        <taxon>Atribacterales</taxon>
        <taxon>Atribacteraceae</taxon>
        <taxon>Atribacter</taxon>
    </lineage>
</organism>
<sequence length="223" mass="24678">MNQRKALFQIALDILTKQEAKKLLKPEVLSVVDIVEIGTPLIMRYGLSIVELIKDWTKGDKILFADTKIADAGRWETNETISAGANMVSVLAGASTYTLEEVRDATQLNQAKMVVDIIDLSLSDENKIKFIYSLCPDYLCIHLSTDVVKKGGSLLEFSRQSSFVSSRRLPLMVAGGIHSLNLPEILKSIRPAIVVAGSSITKAPNPKLEAQNMRRIIDETIFF</sequence>
<dbReference type="GO" id="GO:0004590">
    <property type="term" value="F:orotidine-5'-phosphate decarboxylase activity"/>
    <property type="evidence" value="ECO:0007669"/>
    <property type="project" value="InterPro"/>
</dbReference>
<dbReference type="InterPro" id="IPR001754">
    <property type="entry name" value="OMPdeCOase_dom"/>
</dbReference>
<proteinExistence type="predicted"/>
<protein>
    <submittedName>
        <fullName evidence="3">3-hexulose-6-phosphate synthase</fullName>
        <ecNumber evidence="3">4.1.2.43</ecNumber>
    </submittedName>
</protein>
<dbReference type="InterPro" id="IPR013785">
    <property type="entry name" value="Aldolase_TIM"/>
</dbReference>
<evidence type="ECO:0000313" key="3">
    <source>
        <dbReference type="EMBL" id="OQA59880.1"/>
    </source>
</evidence>
<dbReference type="SMART" id="SM00934">
    <property type="entry name" value="OMPdecase"/>
    <property type="match status" value="1"/>
</dbReference>
<dbReference type="SUPFAM" id="SSF51366">
    <property type="entry name" value="Ribulose-phoshate binding barrel"/>
    <property type="match status" value="1"/>
</dbReference>
<evidence type="ECO:0000256" key="1">
    <source>
        <dbReference type="ARBA" id="ARBA00023239"/>
    </source>
</evidence>
<dbReference type="AlphaFoldDB" id="A0A1V5SZB9"/>
<dbReference type="InterPro" id="IPR011060">
    <property type="entry name" value="RibuloseP-bd_barrel"/>
</dbReference>
<comment type="caution">
    <text evidence="3">The sequence shown here is derived from an EMBL/GenBank/DDBJ whole genome shotgun (WGS) entry which is preliminary data.</text>
</comment>